<sequence length="76" mass="8851">MRNSYPRLLEFRIVIEERYKENPTGCGESFDEILCYEIHHGSDGEHEGGLTFLWLADKWGIEVSFLGELIYDHCKG</sequence>
<protein>
    <submittedName>
        <fullName evidence="1">Uncharacterized protein</fullName>
    </submittedName>
</protein>
<name>A0A0F9EHU2_9ZZZZ</name>
<dbReference type="AlphaFoldDB" id="A0A0F9EHU2"/>
<feature type="non-terminal residue" evidence="1">
    <location>
        <position position="76"/>
    </location>
</feature>
<gene>
    <name evidence="1" type="ORF">LCGC14_2151030</name>
</gene>
<reference evidence="1" key="1">
    <citation type="journal article" date="2015" name="Nature">
        <title>Complex archaea that bridge the gap between prokaryotes and eukaryotes.</title>
        <authorList>
            <person name="Spang A."/>
            <person name="Saw J.H."/>
            <person name="Jorgensen S.L."/>
            <person name="Zaremba-Niedzwiedzka K."/>
            <person name="Martijn J."/>
            <person name="Lind A.E."/>
            <person name="van Eijk R."/>
            <person name="Schleper C."/>
            <person name="Guy L."/>
            <person name="Ettema T.J."/>
        </authorList>
    </citation>
    <scope>NUCLEOTIDE SEQUENCE</scope>
</reference>
<evidence type="ECO:0000313" key="1">
    <source>
        <dbReference type="EMBL" id="KKL65831.1"/>
    </source>
</evidence>
<accession>A0A0F9EHU2</accession>
<comment type="caution">
    <text evidence="1">The sequence shown here is derived from an EMBL/GenBank/DDBJ whole genome shotgun (WGS) entry which is preliminary data.</text>
</comment>
<dbReference type="EMBL" id="LAZR01027406">
    <property type="protein sequence ID" value="KKL65831.1"/>
    <property type="molecule type" value="Genomic_DNA"/>
</dbReference>
<organism evidence="1">
    <name type="scientific">marine sediment metagenome</name>
    <dbReference type="NCBI Taxonomy" id="412755"/>
    <lineage>
        <taxon>unclassified sequences</taxon>
        <taxon>metagenomes</taxon>
        <taxon>ecological metagenomes</taxon>
    </lineage>
</organism>
<proteinExistence type="predicted"/>